<protein>
    <recommendedName>
        <fullName evidence="4 9">Thiopurine S-methyltransferase</fullName>
        <ecNumber evidence="4 9">2.1.1.67</ecNumber>
    </recommendedName>
    <alternativeName>
        <fullName evidence="9">Thiopurine methyltransferase</fullName>
    </alternativeName>
</protein>
<sequence>MNSGKQFWLNIWQEGRIPFHQHAVNQDLIDYWPSLEIPLGATVLVPLCGKSLDMLWLIEQGFRVIGIELSEVAVQEFARENRLEMTRKVTGQTICYVTDSLSISVADIFHLNQFSIATVDAIYDRASLIALPNILRQNYVNTCLQWLKKNGKILLKTMSYDPSQMQGPPFSVSSDEVKTLYKNCQKVQCLKEETHRIPNSDHLHERGLHEATNNVWLIEC</sequence>
<evidence type="ECO:0000256" key="3">
    <source>
        <dbReference type="ARBA" id="ARBA00008145"/>
    </source>
</evidence>
<dbReference type="EMBL" id="CP119078">
    <property type="protein sequence ID" value="WED43069.1"/>
    <property type="molecule type" value="Genomic_DNA"/>
</dbReference>
<comment type="similarity">
    <text evidence="3 9">Belongs to the class I-like SAM-binding methyltransferase superfamily. TPMT family.</text>
</comment>
<keyword evidence="7 9" id="KW-0808">Transferase</keyword>
<gene>
    <name evidence="9" type="primary">tpm</name>
    <name evidence="10" type="ORF">PXX05_14400</name>
</gene>
<feature type="binding site" evidence="9">
    <location>
        <position position="12"/>
    </location>
    <ligand>
        <name>S-adenosyl-L-methionine</name>
        <dbReference type="ChEBI" id="CHEBI:59789"/>
    </ligand>
</feature>
<dbReference type="SUPFAM" id="SSF53335">
    <property type="entry name" value="S-adenosyl-L-methionine-dependent methyltransferases"/>
    <property type="match status" value="1"/>
</dbReference>
<dbReference type="PROSITE" id="PS51585">
    <property type="entry name" value="SAM_MT_TPMT"/>
    <property type="match status" value="1"/>
</dbReference>
<keyword evidence="6 9" id="KW-0489">Methyltransferase</keyword>
<dbReference type="PANTHER" id="PTHR10259">
    <property type="entry name" value="THIOPURINE S-METHYLTRANSFERASE"/>
    <property type="match status" value="1"/>
</dbReference>
<comment type="subcellular location">
    <subcellularLocation>
        <location evidence="2 9">Cytoplasm</location>
    </subcellularLocation>
</comment>
<evidence type="ECO:0000313" key="11">
    <source>
        <dbReference type="Proteomes" id="UP001222087"/>
    </source>
</evidence>
<dbReference type="InterPro" id="IPR029063">
    <property type="entry name" value="SAM-dependent_MTases_sf"/>
</dbReference>
<evidence type="ECO:0000256" key="4">
    <source>
        <dbReference type="ARBA" id="ARBA00011905"/>
    </source>
</evidence>
<dbReference type="Proteomes" id="UP001222087">
    <property type="component" value="Chromosome"/>
</dbReference>
<dbReference type="Gene3D" id="3.40.50.150">
    <property type="entry name" value="Vaccinia Virus protein VP39"/>
    <property type="match status" value="1"/>
</dbReference>
<dbReference type="PANTHER" id="PTHR10259:SF11">
    <property type="entry name" value="THIOPURINE S-METHYLTRANSFERASE"/>
    <property type="match status" value="1"/>
</dbReference>
<dbReference type="InterPro" id="IPR022474">
    <property type="entry name" value="Thiopur_S-MeTfrase_Se/Te_detox"/>
</dbReference>
<evidence type="ECO:0000256" key="5">
    <source>
        <dbReference type="ARBA" id="ARBA00022490"/>
    </source>
</evidence>
<dbReference type="GO" id="GO:0008119">
    <property type="term" value="F:thiopurine S-methyltransferase activity"/>
    <property type="evidence" value="ECO:0007669"/>
    <property type="project" value="UniProtKB-EC"/>
</dbReference>
<evidence type="ECO:0000256" key="1">
    <source>
        <dbReference type="ARBA" id="ARBA00000903"/>
    </source>
</evidence>
<evidence type="ECO:0000256" key="8">
    <source>
        <dbReference type="ARBA" id="ARBA00022691"/>
    </source>
</evidence>
<dbReference type="HAMAP" id="MF_00812">
    <property type="entry name" value="Thiopur_methtran"/>
    <property type="match status" value="1"/>
</dbReference>
<evidence type="ECO:0000256" key="7">
    <source>
        <dbReference type="ARBA" id="ARBA00022679"/>
    </source>
</evidence>
<feature type="binding site" evidence="9">
    <location>
        <position position="125"/>
    </location>
    <ligand>
        <name>S-adenosyl-L-methionine</name>
        <dbReference type="ChEBI" id="CHEBI:59789"/>
    </ligand>
</feature>
<feature type="binding site" evidence="9">
    <location>
        <position position="68"/>
    </location>
    <ligand>
        <name>S-adenosyl-L-methionine</name>
        <dbReference type="ChEBI" id="CHEBI:59789"/>
    </ligand>
</feature>
<feature type="binding site" evidence="9">
    <location>
        <position position="47"/>
    </location>
    <ligand>
        <name>S-adenosyl-L-methionine</name>
        <dbReference type="ChEBI" id="CHEBI:59789"/>
    </ligand>
</feature>
<evidence type="ECO:0000256" key="6">
    <source>
        <dbReference type="ARBA" id="ARBA00022603"/>
    </source>
</evidence>
<dbReference type="InterPro" id="IPR025835">
    <property type="entry name" value="Thiopurine_S-MeTrfase"/>
</dbReference>
<dbReference type="Pfam" id="PF05724">
    <property type="entry name" value="TPMT"/>
    <property type="match status" value="1"/>
</dbReference>
<keyword evidence="8 9" id="KW-0949">S-adenosyl-L-methionine</keyword>
<organism evidence="10 11">
    <name type="scientific">Legionella cardiaca</name>
    <dbReference type="NCBI Taxonomy" id="1071983"/>
    <lineage>
        <taxon>Bacteria</taxon>
        <taxon>Pseudomonadati</taxon>
        <taxon>Pseudomonadota</taxon>
        <taxon>Gammaproteobacteria</taxon>
        <taxon>Legionellales</taxon>
        <taxon>Legionellaceae</taxon>
        <taxon>Legionella</taxon>
    </lineage>
</organism>
<comment type="catalytic activity">
    <reaction evidence="1 9">
        <text>S-adenosyl-L-methionine + a thiopurine = S-adenosyl-L-homocysteine + a thiopurine S-methylether.</text>
        <dbReference type="EC" id="2.1.1.67"/>
    </reaction>
</comment>
<proteinExistence type="inferred from homology"/>
<keyword evidence="11" id="KW-1185">Reference proteome</keyword>
<evidence type="ECO:0000256" key="9">
    <source>
        <dbReference type="HAMAP-Rule" id="MF_00812"/>
    </source>
</evidence>
<dbReference type="NCBIfam" id="TIGR03840">
    <property type="entry name" value="TMPT_Se_Te"/>
    <property type="match status" value="1"/>
</dbReference>
<reference evidence="10 11" key="1">
    <citation type="submission" date="2023-02" db="EMBL/GenBank/DDBJ databases">
        <title>Genome Sequence of L. cardiaca H63T.</title>
        <authorList>
            <person name="Lopez A.E."/>
            <person name="Cianciotto N.P."/>
        </authorList>
    </citation>
    <scope>NUCLEOTIDE SEQUENCE [LARGE SCALE GENOMIC DNA]</scope>
    <source>
        <strain evidence="10 11">H63</strain>
    </source>
</reference>
<dbReference type="NCBIfam" id="NF009732">
    <property type="entry name" value="PRK13255.1"/>
    <property type="match status" value="1"/>
</dbReference>
<dbReference type="GO" id="GO:0032259">
    <property type="term" value="P:methylation"/>
    <property type="evidence" value="ECO:0007669"/>
    <property type="project" value="UniProtKB-KW"/>
</dbReference>
<dbReference type="InterPro" id="IPR008854">
    <property type="entry name" value="TPMT"/>
</dbReference>
<dbReference type="EC" id="2.1.1.67" evidence="4 9"/>
<keyword evidence="5 9" id="KW-0963">Cytoplasm</keyword>
<dbReference type="CDD" id="cd02440">
    <property type="entry name" value="AdoMet_MTases"/>
    <property type="match status" value="1"/>
</dbReference>
<dbReference type="RefSeq" id="WP_275088883.1">
    <property type="nucleotide sequence ID" value="NZ_CP119078.1"/>
</dbReference>
<accession>A0ABY8AQU6</accession>
<evidence type="ECO:0000313" key="10">
    <source>
        <dbReference type="EMBL" id="WED43069.1"/>
    </source>
</evidence>
<dbReference type="PIRSF" id="PIRSF023956">
    <property type="entry name" value="Thiopurine_S-methyltransferase"/>
    <property type="match status" value="1"/>
</dbReference>
<name>A0ABY8AQU6_9GAMM</name>
<evidence type="ECO:0000256" key="2">
    <source>
        <dbReference type="ARBA" id="ARBA00004496"/>
    </source>
</evidence>